<dbReference type="EMBL" id="FNHI01000018">
    <property type="protein sequence ID" value="SDN07508.1"/>
    <property type="molecule type" value="Genomic_DNA"/>
</dbReference>
<dbReference type="AlphaFoldDB" id="A0A1G9YE72"/>
<gene>
    <name evidence="2" type="ORF">SAMN05444921_118105</name>
</gene>
<protein>
    <submittedName>
        <fullName evidence="2">NAD(P)-binding Rossmann-like domain-containing protein</fullName>
    </submittedName>
</protein>
<sequence>MASDSMNVNIDICRIWGFMEHVEVAVIGGGQSGLAAAYALCERGLKPVVLEASEEAGRLLAALLRRPHPLLPGEMQLSAWNALRS</sequence>
<evidence type="ECO:0000259" key="1">
    <source>
        <dbReference type="Pfam" id="PF01266"/>
    </source>
</evidence>
<accession>A0A1G9YE72</accession>
<dbReference type="SUPFAM" id="SSF51971">
    <property type="entry name" value="Nucleotide-binding domain"/>
    <property type="match status" value="1"/>
</dbReference>
<dbReference type="Gene3D" id="3.50.50.60">
    <property type="entry name" value="FAD/NAD(P)-binding domain"/>
    <property type="match status" value="1"/>
</dbReference>
<organism evidence="2 3">
    <name type="scientific">Streptomyces wuyuanensis</name>
    <dbReference type="NCBI Taxonomy" id="1196353"/>
    <lineage>
        <taxon>Bacteria</taxon>
        <taxon>Bacillati</taxon>
        <taxon>Actinomycetota</taxon>
        <taxon>Actinomycetes</taxon>
        <taxon>Kitasatosporales</taxon>
        <taxon>Streptomycetaceae</taxon>
        <taxon>Streptomyces</taxon>
    </lineage>
</organism>
<reference evidence="3" key="1">
    <citation type="submission" date="2016-10" db="EMBL/GenBank/DDBJ databases">
        <authorList>
            <person name="Varghese N."/>
            <person name="Submissions S."/>
        </authorList>
    </citation>
    <scope>NUCLEOTIDE SEQUENCE [LARGE SCALE GENOMIC DNA]</scope>
    <source>
        <strain evidence="3">CGMCC 4.7042</strain>
    </source>
</reference>
<dbReference type="Pfam" id="PF01266">
    <property type="entry name" value="DAO"/>
    <property type="match status" value="1"/>
</dbReference>
<dbReference type="STRING" id="1196353.SAMN05444921_118105"/>
<keyword evidence="3" id="KW-1185">Reference proteome</keyword>
<proteinExistence type="predicted"/>
<evidence type="ECO:0000313" key="3">
    <source>
        <dbReference type="Proteomes" id="UP000199063"/>
    </source>
</evidence>
<dbReference type="Proteomes" id="UP000199063">
    <property type="component" value="Unassembled WGS sequence"/>
</dbReference>
<name>A0A1G9YE72_9ACTN</name>
<evidence type="ECO:0000313" key="2">
    <source>
        <dbReference type="EMBL" id="SDN07508.1"/>
    </source>
</evidence>
<dbReference type="RefSeq" id="WP_404205165.1">
    <property type="nucleotide sequence ID" value="NZ_FNHI01000018.1"/>
</dbReference>
<dbReference type="GeneID" id="96657373"/>
<dbReference type="InterPro" id="IPR036188">
    <property type="entry name" value="FAD/NAD-bd_sf"/>
</dbReference>
<dbReference type="InterPro" id="IPR006076">
    <property type="entry name" value="FAD-dep_OxRdtase"/>
</dbReference>
<feature type="domain" description="FAD dependent oxidoreductase" evidence="1">
    <location>
        <begin position="24"/>
        <end position="57"/>
    </location>
</feature>